<keyword evidence="3" id="KW-1185">Reference proteome</keyword>
<dbReference type="InterPro" id="IPR003615">
    <property type="entry name" value="HNH_nuc"/>
</dbReference>
<sequence length="262" mass="30776">MAINQMDIKKLFSYSAGQCNICKRNVIEDDVVIGEMAHIIAKSPKGPRGNGNTPRNDTYDNLILLCSIDHKKVDSRPSDYPEHCLRKIKSKHEADITARLNRNREYEQDLSSLNVLFEFIPFLNLREMAMDLPHKLSLDFDIPDVSFNFRKGNPQAYPFWDKKLTRLWETFLLDAEVIENFTLSNICGDKFYAFGEFRTDYTCYNTYVGDDQGNFVVINKRFLSHEQIDLVEQTMTPLVQNFIYSHRELVNYIRFQFKDIKW</sequence>
<name>A0A2T3JBR3_PHOPO</name>
<comment type="caution">
    <text evidence="2">The sequence shown here is derived from an EMBL/GenBank/DDBJ whole genome shotgun (WGS) entry which is preliminary data.</text>
</comment>
<dbReference type="Proteomes" id="UP000241618">
    <property type="component" value="Unassembled WGS sequence"/>
</dbReference>
<dbReference type="RefSeq" id="WP_107191583.1">
    <property type="nucleotide sequence ID" value="NZ_PYMN01000036.1"/>
</dbReference>
<evidence type="ECO:0000313" key="2">
    <source>
        <dbReference type="EMBL" id="PSU46293.1"/>
    </source>
</evidence>
<dbReference type="CDD" id="cd00085">
    <property type="entry name" value="HNHc"/>
    <property type="match status" value="1"/>
</dbReference>
<protein>
    <recommendedName>
        <fullName evidence="5">HNH endonuclease</fullName>
    </recommendedName>
</protein>
<dbReference type="Proteomes" id="UP000241405">
    <property type="component" value="Unassembled WGS sequence"/>
</dbReference>
<dbReference type="EMBL" id="PYMO01000036">
    <property type="protein sequence ID" value="PSU19935.1"/>
    <property type="molecule type" value="Genomic_DNA"/>
</dbReference>
<accession>A0A2T3JBR3</accession>
<reference evidence="3 4" key="1">
    <citation type="submission" date="2018-03" db="EMBL/GenBank/DDBJ databases">
        <title>Whole genome sequencing of Histamine producing bacteria.</title>
        <authorList>
            <person name="Butler K."/>
        </authorList>
    </citation>
    <scope>NUCLEOTIDE SEQUENCE [LARGE SCALE GENOMIC DNA]</scope>
    <source>
        <strain evidence="2 4">FS-6.1</strain>
        <strain evidence="1 3">FS-6.2</strain>
    </source>
</reference>
<evidence type="ECO:0008006" key="5">
    <source>
        <dbReference type="Google" id="ProtNLM"/>
    </source>
</evidence>
<dbReference type="EMBL" id="PYMP01000033">
    <property type="protein sequence ID" value="PSU46293.1"/>
    <property type="molecule type" value="Genomic_DNA"/>
</dbReference>
<organism evidence="2 4">
    <name type="scientific">Photobacterium phosphoreum</name>
    <dbReference type="NCBI Taxonomy" id="659"/>
    <lineage>
        <taxon>Bacteria</taxon>
        <taxon>Pseudomonadati</taxon>
        <taxon>Pseudomonadota</taxon>
        <taxon>Gammaproteobacteria</taxon>
        <taxon>Vibrionales</taxon>
        <taxon>Vibrionaceae</taxon>
        <taxon>Photobacterium</taxon>
    </lineage>
</organism>
<evidence type="ECO:0000313" key="4">
    <source>
        <dbReference type="Proteomes" id="UP000241618"/>
    </source>
</evidence>
<evidence type="ECO:0000313" key="1">
    <source>
        <dbReference type="EMBL" id="PSU19935.1"/>
    </source>
</evidence>
<dbReference type="AlphaFoldDB" id="A0A2T3JBR3"/>
<gene>
    <name evidence="2" type="ORF">C9J18_20720</name>
    <name evidence="1" type="ORF">CTM96_20510</name>
</gene>
<proteinExistence type="predicted"/>
<evidence type="ECO:0000313" key="3">
    <source>
        <dbReference type="Proteomes" id="UP000241405"/>
    </source>
</evidence>